<feature type="transmembrane region" description="Helical" evidence="1">
    <location>
        <begin position="86"/>
        <end position="107"/>
    </location>
</feature>
<sequence length="211" mass="22884">MRALVPVVLDLVLPIGGYFLLHGVFGLSAFWSLTLAGAATGVHALAATLRRGRVDALGVLIFLEMALSAVLLFVTDDPRIVLVKPAFYLAVAAVYALVTCFAGRPLVLDSGKPFATRGDSGLADAYERAWLHSDRFRRTVRSVTAVWAAAFALDATLRIAVVYSLPPERVDESVWLSQVPLVAVFVVAVVITRLRMRPLRPVLESFRVATP</sequence>
<accession>A0A9X2ND68</accession>
<evidence type="ECO:0000256" key="1">
    <source>
        <dbReference type="SAM" id="Phobius"/>
    </source>
</evidence>
<evidence type="ECO:0000313" key="3">
    <source>
        <dbReference type="Proteomes" id="UP001144096"/>
    </source>
</evidence>
<feature type="transmembrane region" description="Helical" evidence="1">
    <location>
        <begin position="145"/>
        <end position="163"/>
    </location>
</feature>
<keyword evidence="3" id="KW-1185">Reference proteome</keyword>
<comment type="caution">
    <text evidence="2">The sequence shown here is derived from an EMBL/GenBank/DDBJ whole genome shotgun (WGS) entry which is preliminary data.</text>
</comment>
<organism evidence="2 3">
    <name type="scientific">Amycolatopsis iheyensis</name>
    <dbReference type="NCBI Taxonomy" id="2945988"/>
    <lineage>
        <taxon>Bacteria</taxon>
        <taxon>Bacillati</taxon>
        <taxon>Actinomycetota</taxon>
        <taxon>Actinomycetes</taxon>
        <taxon>Pseudonocardiales</taxon>
        <taxon>Pseudonocardiaceae</taxon>
        <taxon>Amycolatopsis</taxon>
    </lineage>
</organism>
<proteinExistence type="predicted"/>
<dbReference type="AlphaFoldDB" id="A0A9X2ND68"/>
<dbReference type="NCBIfam" id="NF041646">
    <property type="entry name" value="VC0807_fam"/>
    <property type="match status" value="1"/>
</dbReference>
<feature type="transmembrane region" description="Helical" evidence="1">
    <location>
        <begin position="20"/>
        <end position="42"/>
    </location>
</feature>
<dbReference type="Proteomes" id="UP001144096">
    <property type="component" value="Unassembled WGS sequence"/>
</dbReference>
<evidence type="ECO:0000313" key="2">
    <source>
        <dbReference type="EMBL" id="MCR6484832.1"/>
    </source>
</evidence>
<protein>
    <recommendedName>
        <fullName evidence="4">Intracellular septation protein A</fullName>
    </recommendedName>
</protein>
<keyword evidence="1" id="KW-0812">Transmembrane</keyword>
<gene>
    <name evidence="2" type="ORF">M8542_18545</name>
</gene>
<keyword evidence="1" id="KW-0472">Membrane</keyword>
<feature type="transmembrane region" description="Helical" evidence="1">
    <location>
        <begin position="54"/>
        <end position="74"/>
    </location>
</feature>
<reference evidence="2" key="1">
    <citation type="submission" date="2022-06" db="EMBL/GenBank/DDBJ databases">
        <title>Amycolatopsis iheyaensis sp. nov., a new species of the genus Amycolatopsis isolated from soil in Iheya island, Japan.</title>
        <authorList>
            <person name="Ngamcharungchit C."/>
            <person name="Kanto H."/>
            <person name="Take A."/>
            <person name="Intra B."/>
            <person name="Matsumoto A."/>
            <person name="Panbangred W."/>
            <person name="Inahashi Y."/>
        </authorList>
    </citation>
    <scope>NUCLEOTIDE SEQUENCE</scope>
    <source>
        <strain evidence="2">OK19-0408</strain>
    </source>
</reference>
<dbReference type="RefSeq" id="WP_257921437.1">
    <property type="nucleotide sequence ID" value="NZ_JAMXQV010000008.1"/>
</dbReference>
<evidence type="ECO:0008006" key="4">
    <source>
        <dbReference type="Google" id="ProtNLM"/>
    </source>
</evidence>
<keyword evidence="1" id="KW-1133">Transmembrane helix</keyword>
<dbReference type="EMBL" id="JAMXQV010000008">
    <property type="protein sequence ID" value="MCR6484832.1"/>
    <property type="molecule type" value="Genomic_DNA"/>
</dbReference>
<name>A0A9X2ND68_9PSEU</name>
<feature type="transmembrane region" description="Helical" evidence="1">
    <location>
        <begin position="175"/>
        <end position="194"/>
    </location>
</feature>